<feature type="region of interest" description="Disordered" evidence="1">
    <location>
        <begin position="1"/>
        <end position="45"/>
    </location>
</feature>
<evidence type="ECO:0000313" key="3">
    <source>
        <dbReference type="Proteomes" id="UP000789375"/>
    </source>
</evidence>
<organism evidence="2 3">
    <name type="scientific">Funneliformis mosseae</name>
    <name type="common">Endomycorrhizal fungus</name>
    <name type="synonym">Glomus mosseae</name>
    <dbReference type="NCBI Taxonomy" id="27381"/>
    <lineage>
        <taxon>Eukaryota</taxon>
        <taxon>Fungi</taxon>
        <taxon>Fungi incertae sedis</taxon>
        <taxon>Mucoromycota</taxon>
        <taxon>Glomeromycotina</taxon>
        <taxon>Glomeromycetes</taxon>
        <taxon>Glomerales</taxon>
        <taxon>Glomeraceae</taxon>
        <taxon>Funneliformis</taxon>
    </lineage>
</organism>
<evidence type="ECO:0000256" key="1">
    <source>
        <dbReference type="SAM" id="MobiDB-lite"/>
    </source>
</evidence>
<protein>
    <submittedName>
        <fullName evidence="2">9217_t:CDS:1</fullName>
    </submittedName>
</protein>
<proteinExistence type="predicted"/>
<evidence type="ECO:0000313" key="2">
    <source>
        <dbReference type="EMBL" id="CAG8717861.1"/>
    </source>
</evidence>
<keyword evidence="3" id="KW-1185">Reference proteome</keyword>
<name>A0A9N9I2K6_FUNMO</name>
<reference evidence="2" key="1">
    <citation type="submission" date="2021-06" db="EMBL/GenBank/DDBJ databases">
        <authorList>
            <person name="Kallberg Y."/>
            <person name="Tangrot J."/>
            <person name="Rosling A."/>
        </authorList>
    </citation>
    <scope>NUCLEOTIDE SEQUENCE</scope>
    <source>
        <strain evidence="2">87-6 pot B 2015</strain>
    </source>
</reference>
<dbReference type="Proteomes" id="UP000789375">
    <property type="component" value="Unassembled WGS sequence"/>
</dbReference>
<sequence length="45" mass="4998">MNKEAISQSGREIYESKPDNDSDSNDSKEDLLNSSDDDKYGLEGT</sequence>
<gene>
    <name evidence="2" type="ORF">FMOSSE_LOCUS14772</name>
</gene>
<feature type="non-terminal residue" evidence="2">
    <location>
        <position position="45"/>
    </location>
</feature>
<accession>A0A9N9I2K6</accession>
<dbReference type="EMBL" id="CAJVPP010012502">
    <property type="protein sequence ID" value="CAG8717861.1"/>
    <property type="molecule type" value="Genomic_DNA"/>
</dbReference>
<dbReference type="AlphaFoldDB" id="A0A9N9I2K6"/>
<comment type="caution">
    <text evidence="2">The sequence shown here is derived from an EMBL/GenBank/DDBJ whole genome shotgun (WGS) entry which is preliminary data.</text>
</comment>
<feature type="compositionally biased region" description="Basic and acidic residues" evidence="1">
    <location>
        <begin position="12"/>
        <end position="45"/>
    </location>
</feature>
<feature type="compositionally biased region" description="Polar residues" evidence="1">
    <location>
        <begin position="1"/>
        <end position="10"/>
    </location>
</feature>